<reference evidence="4" key="1">
    <citation type="journal article" date="2012" name="Proc. Natl. Acad. Sci. U.S.A.">
        <title>Antigenic diversity is generated by distinct evolutionary mechanisms in African trypanosome species.</title>
        <authorList>
            <person name="Jackson A.P."/>
            <person name="Berry A."/>
            <person name="Aslett M."/>
            <person name="Allison H.C."/>
            <person name="Burton P."/>
            <person name="Vavrova-Anderson J."/>
            <person name="Brown R."/>
            <person name="Browne H."/>
            <person name="Corton N."/>
            <person name="Hauser H."/>
            <person name="Gamble J."/>
            <person name="Gilderthorp R."/>
            <person name="Marcello L."/>
            <person name="McQuillan J."/>
            <person name="Otto T.D."/>
            <person name="Quail M.A."/>
            <person name="Sanders M.J."/>
            <person name="van Tonder A."/>
            <person name="Ginger M.L."/>
            <person name="Field M.C."/>
            <person name="Barry J.D."/>
            <person name="Hertz-Fowler C."/>
            <person name="Berriman M."/>
        </authorList>
    </citation>
    <scope>NUCLEOTIDE SEQUENCE</scope>
    <source>
        <strain evidence="4">IL3000</strain>
    </source>
</reference>
<feature type="compositionally biased region" description="Basic and acidic residues" evidence="2">
    <location>
        <begin position="336"/>
        <end position="346"/>
    </location>
</feature>
<keyword evidence="1" id="KW-0175">Coiled coil</keyword>
<feature type="compositionally biased region" description="Basic and acidic residues" evidence="2">
    <location>
        <begin position="216"/>
        <end position="226"/>
    </location>
</feature>
<evidence type="ECO:0000256" key="2">
    <source>
        <dbReference type="SAM" id="MobiDB-lite"/>
    </source>
</evidence>
<feature type="compositionally biased region" description="Polar residues" evidence="2">
    <location>
        <begin position="242"/>
        <end position="251"/>
    </location>
</feature>
<feature type="region of interest" description="Disordered" evidence="2">
    <location>
        <begin position="714"/>
        <end position="738"/>
    </location>
</feature>
<dbReference type="VEuPathDB" id="TriTrypDB:TcIL3000_1_1770"/>
<gene>
    <name evidence="4" type="ORF">TCIL3000_1_1770</name>
</gene>
<feature type="compositionally biased region" description="Polar residues" evidence="2">
    <location>
        <begin position="167"/>
        <end position="188"/>
    </location>
</feature>
<feature type="compositionally biased region" description="Polar residues" evidence="2">
    <location>
        <begin position="637"/>
        <end position="647"/>
    </location>
</feature>
<feature type="compositionally biased region" description="Basic and acidic residues" evidence="2">
    <location>
        <begin position="122"/>
        <end position="132"/>
    </location>
</feature>
<feature type="non-terminal residue" evidence="4">
    <location>
        <position position="1218"/>
    </location>
</feature>
<proteinExistence type="predicted"/>
<feature type="compositionally biased region" description="Low complexity" evidence="2">
    <location>
        <begin position="463"/>
        <end position="474"/>
    </location>
</feature>
<organism evidence="4">
    <name type="scientific">Trypanosoma congolense (strain IL3000)</name>
    <dbReference type="NCBI Taxonomy" id="1068625"/>
    <lineage>
        <taxon>Eukaryota</taxon>
        <taxon>Discoba</taxon>
        <taxon>Euglenozoa</taxon>
        <taxon>Kinetoplastea</taxon>
        <taxon>Metakinetoplastina</taxon>
        <taxon>Trypanosomatida</taxon>
        <taxon>Trypanosomatidae</taxon>
        <taxon>Trypanosoma</taxon>
        <taxon>Nannomonas</taxon>
    </lineage>
</organism>
<feature type="compositionally biased region" description="Low complexity" evidence="2">
    <location>
        <begin position="98"/>
        <end position="113"/>
    </location>
</feature>
<feature type="compositionally biased region" description="Low complexity" evidence="2">
    <location>
        <begin position="437"/>
        <end position="450"/>
    </location>
</feature>
<name>G0UJ59_TRYCI</name>
<feature type="coiled-coil region" evidence="1">
    <location>
        <begin position="822"/>
        <end position="887"/>
    </location>
</feature>
<feature type="compositionally biased region" description="Basic and acidic residues" evidence="2">
    <location>
        <begin position="589"/>
        <end position="601"/>
    </location>
</feature>
<feature type="compositionally biased region" description="Basic and acidic residues" evidence="2">
    <location>
        <begin position="411"/>
        <end position="436"/>
    </location>
</feature>
<feature type="compositionally biased region" description="Basic and acidic residues" evidence="2">
    <location>
        <begin position="377"/>
        <end position="395"/>
    </location>
</feature>
<accession>G0UJ59</accession>
<evidence type="ECO:0000259" key="3">
    <source>
        <dbReference type="Pfam" id="PF23398"/>
    </source>
</evidence>
<protein>
    <submittedName>
        <fullName evidence="4">Uncharacterized protein TCIL3000_1_1770</fullName>
    </submittedName>
</protein>
<dbReference type="InterPro" id="IPR056614">
    <property type="entry name" value="FAZ1_cons"/>
</dbReference>
<feature type="compositionally biased region" description="Polar residues" evidence="2">
    <location>
        <begin position="489"/>
        <end position="498"/>
    </location>
</feature>
<feature type="domain" description="Flagellar attachment zone protein 1 conserved" evidence="3">
    <location>
        <begin position="985"/>
        <end position="1067"/>
    </location>
</feature>
<dbReference type="EMBL" id="HE575314">
    <property type="protein sequence ID" value="CCC89409.1"/>
    <property type="molecule type" value="Genomic_DNA"/>
</dbReference>
<evidence type="ECO:0000256" key="1">
    <source>
        <dbReference type="SAM" id="Coils"/>
    </source>
</evidence>
<feature type="compositionally biased region" description="Polar residues" evidence="2">
    <location>
        <begin position="515"/>
        <end position="528"/>
    </location>
</feature>
<feature type="compositionally biased region" description="Polar residues" evidence="2">
    <location>
        <begin position="719"/>
        <end position="738"/>
    </location>
</feature>
<sequence>MDGEYPVNLRVDLAPEDGTLLLPGSITITRTTVSVFKLCAALDEEPLFIGVCSIPLIKFARCPSETYPGTDALTVTSVSGHLFVNASLTVGVSLTKSANPGSPGSNSSGIVGSHTTASSRRSSGDEQRKKIENPASWSKLRLEFNDNEACDRCVSALLARHAEEVDSTATSGKGSQRKSNSNRGTSIPRSGGGSKQGRSSVSRSPHHSESTSNDTSVRHSRSEARESAGTPSRSVRGDTAPHSRTATTHSPSEFLRSRGTTSGGALDDVDHRSRRSMTSKHSEVSRSRSGMSRSRGTPSRGAPDDVGRHTEDGTRSEASRSRSGLSRSRGTPSKSALDDAGRHTEDGTQQEVSRSRSEVSRSRSGMSRSRGTPSRGAPDDVGRHTEDGTRSEVSRSRSGLSRSRGTPSRSAPDDVGRHTEDDTHSEVSRSRSEVSRSRSGMSRSRGTPSRGAPDDAEHRSRRSMGSGRSEVVRSAGESVREPRAEGSVSRATSKSSAANVPGGAAISDPMYTCRSAPTGTEGSVSSSNVRHKLLEHHGSDRVPIRAGRGPADIDSEMDIGSARFKSQKVDRGSAASTTSKGSRVGSDLDTSRDSDRLESYRRRSGSPAEFHTPNSRRNVPLSDSEDGRLTPGGLPRRSQNSSFQEADSVSDLRTPRSSLRDLGQDMYVGGAPGSAGNNLDNSRGMYIGSRYQNTATSSVVRSSAGGLRREGVAGGRIDSQATSARTTPYNNSSPQGDSFTARGRAEMLGFMRNLLRFLHHRLHFMQYLHKQVVYEAYLHEEARLCGGRVRSRSILRSSRATSASFEASRISASPRRSLIPPGMEEAQRLREIEERLREVEQLHRSTEMERAELERRQQELEYGRREVEQMRYDVERQRQEVQELLREVSDRWREGDRAGPMGSGSHAGYYNRLEGINDNGRARDTFGYGEAFGSYHSSGNSKLRDSDLLSGNPTDVKALINSKTPPVEETMEEADYPTIFVDRYIYGDEWNSLLPKREAEVRSSAVIDICIALKLPRRLVTVMNVSVEQPGLRLTAEIRHNPEVLTRDVVTRRFSTQPFRFLQRLYDIRHLLCAEESVMSGIARSVPRGSRGTPRNTPLQGSRMLSGGFARPTENSIGYDEVSDEDLVGENMQIDPMYRMRELQRVSDQRRRHRELEGNLMRERKNASLYKQRVHQQLEQVQQEESLCRHRLVLAEVQDPRTVYANGVPRARSDLLDL</sequence>
<dbReference type="Pfam" id="PF23398">
    <property type="entry name" value="FAZ1_cons"/>
    <property type="match status" value="1"/>
</dbReference>
<feature type="region of interest" description="Disordered" evidence="2">
    <location>
        <begin position="163"/>
        <end position="656"/>
    </location>
</feature>
<feature type="compositionally biased region" description="Low complexity" evidence="2">
    <location>
        <begin position="362"/>
        <end position="376"/>
    </location>
</feature>
<feature type="region of interest" description="Disordered" evidence="2">
    <location>
        <begin position="1085"/>
        <end position="1107"/>
    </location>
</feature>
<dbReference type="AlphaFoldDB" id="G0UJ59"/>
<evidence type="ECO:0000313" key="4">
    <source>
        <dbReference type="EMBL" id="CCC89409.1"/>
    </source>
</evidence>
<feature type="compositionally biased region" description="Basic and acidic residues" evidence="2">
    <location>
        <begin position="302"/>
        <end position="320"/>
    </location>
</feature>
<feature type="region of interest" description="Disordered" evidence="2">
    <location>
        <begin position="98"/>
        <end position="132"/>
    </location>
</feature>
<feature type="compositionally biased region" description="Low complexity" evidence="2">
    <location>
        <begin position="396"/>
        <end position="410"/>
    </location>
</feature>
<feature type="compositionally biased region" description="Low complexity" evidence="2">
    <location>
        <begin position="287"/>
        <end position="301"/>
    </location>
</feature>